<dbReference type="Proteomes" id="UP000663844">
    <property type="component" value="Unassembled WGS sequence"/>
</dbReference>
<evidence type="ECO:0000313" key="3">
    <source>
        <dbReference type="Proteomes" id="UP000663844"/>
    </source>
</evidence>
<reference evidence="2" key="1">
    <citation type="submission" date="2021-02" db="EMBL/GenBank/DDBJ databases">
        <authorList>
            <person name="Nowell W R."/>
        </authorList>
    </citation>
    <scope>NUCLEOTIDE SEQUENCE</scope>
</reference>
<name>A0A820I8F3_9BILA</name>
<organism evidence="2 3">
    <name type="scientific">Adineta steineri</name>
    <dbReference type="NCBI Taxonomy" id="433720"/>
    <lineage>
        <taxon>Eukaryota</taxon>
        <taxon>Metazoa</taxon>
        <taxon>Spiralia</taxon>
        <taxon>Gnathifera</taxon>
        <taxon>Rotifera</taxon>
        <taxon>Eurotatoria</taxon>
        <taxon>Bdelloidea</taxon>
        <taxon>Adinetida</taxon>
        <taxon>Adinetidae</taxon>
        <taxon>Adineta</taxon>
    </lineage>
</organism>
<feature type="non-terminal residue" evidence="2">
    <location>
        <position position="1"/>
    </location>
</feature>
<proteinExistence type="predicted"/>
<evidence type="ECO:0000313" key="2">
    <source>
        <dbReference type="EMBL" id="CAF4307201.1"/>
    </source>
</evidence>
<comment type="caution">
    <text evidence="2">The sequence shown here is derived from an EMBL/GenBank/DDBJ whole genome shotgun (WGS) entry which is preliminary data.</text>
</comment>
<sequence length="137" mass="15388">LSLNRQSIFDSLGNTLIRSGDVEEVYPNQYLGQFNLTNLSDILIFSTTTSLFTSNNTRSITSILNSTIDTSTIAIADYIHHAEPKTKVNIISPIPIEHRGTLIQWFSHQITRFGIRGLLIGSIIIACFLLFLLFIFI</sequence>
<accession>A0A820I8F3</accession>
<feature type="non-terminal residue" evidence="2">
    <location>
        <position position="137"/>
    </location>
</feature>
<evidence type="ECO:0000256" key="1">
    <source>
        <dbReference type="SAM" id="Phobius"/>
    </source>
</evidence>
<keyword evidence="1" id="KW-1133">Transmembrane helix</keyword>
<dbReference type="EMBL" id="CAJOAZ010016661">
    <property type="protein sequence ID" value="CAF4307201.1"/>
    <property type="molecule type" value="Genomic_DNA"/>
</dbReference>
<dbReference type="AlphaFoldDB" id="A0A820I8F3"/>
<gene>
    <name evidence="2" type="ORF">OXD698_LOCUS46423</name>
</gene>
<keyword evidence="1" id="KW-0472">Membrane</keyword>
<protein>
    <submittedName>
        <fullName evidence="2">Uncharacterized protein</fullName>
    </submittedName>
</protein>
<feature type="transmembrane region" description="Helical" evidence="1">
    <location>
        <begin position="113"/>
        <end position="136"/>
    </location>
</feature>
<keyword evidence="1" id="KW-0812">Transmembrane</keyword>